<dbReference type="EMBL" id="JABCIY010000194">
    <property type="protein sequence ID" value="KAF7189105.1"/>
    <property type="molecule type" value="Genomic_DNA"/>
</dbReference>
<protein>
    <recommendedName>
        <fullName evidence="3">YDG domain-containing protein</fullName>
    </recommendedName>
</protein>
<dbReference type="AlphaFoldDB" id="A0A8H6RC30"/>
<evidence type="ECO:0000313" key="1">
    <source>
        <dbReference type="EMBL" id="KAF7189105.1"/>
    </source>
</evidence>
<keyword evidence="2" id="KW-1185">Reference proteome</keyword>
<dbReference type="InterPro" id="IPR015947">
    <property type="entry name" value="PUA-like_sf"/>
</dbReference>
<dbReference type="Proteomes" id="UP000660729">
    <property type="component" value="Unassembled WGS sequence"/>
</dbReference>
<comment type="caution">
    <text evidence="1">The sequence shown here is derived from an EMBL/GenBank/DDBJ whole genome shotgun (WGS) entry which is preliminary data.</text>
</comment>
<evidence type="ECO:0000313" key="2">
    <source>
        <dbReference type="Proteomes" id="UP000660729"/>
    </source>
</evidence>
<sequence length="394" mass="43894">MAPIMAGPLTSARTIKKDSIISADSSETKEASPFDRDHLRKQARWIRDTLDPQVAQDGPDALHSDDILTLDELLRGLLGSGLGVEDIRYSRIHLAVNAISGKATRWPRKLIDRCENLRTAWEQSYGPIGELGTPLYEPGGRLHGICKPEDLSKEKLLVKWMRTAGVKISPIVARKPGALGFTPGSWWINPFFAYRDGIIDNGNSDGGVVSDGDRAYAVVLTGGDEISGPDPNSFQYRCRDKDPGRYRLTAGTPESRHPIRVLRSHSLRSLWKPRAGLRYDGLHKVTGWTIKHDNKTNQMVYIVNFQRLASESSMELVLKRPWSDEIEDYTEYKRIRNLQRGKQKAASKPVLTLATDGINEWSSAPIPESYDPETPQGTIYMLEGEAAGDSAQES</sequence>
<reference evidence="1" key="1">
    <citation type="submission" date="2020-04" db="EMBL/GenBank/DDBJ databases">
        <title>Draft genome resource of the tomato pathogen Pseudocercospora fuligena.</title>
        <authorList>
            <person name="Zaccaron A."/>
        </authorList>
    </citation>
    <scope>NUCLEOTIDE SEQUENCE</scope>
    <source>
        <strain evidence="1">PF001</strain>
    </source>
</reference>
<organism evidence="1 2">
    <name type="scientific">Pseudocercospora fuligena</name>
    <dbReference type="NCBI Taxonomy" id="685502"/>
    <lineage>
        <taxon>Eukaryota</taxon>
        <taxon>Fungi</taxon>
        <taxon>Dikarya</taxon>
        <taxon>Ascomycota</taxon>
        <taxon>Pezizomycotina</taxon>
        <taxon>Dothideomycetes</taxon>
        <taxon>Dothideomycetidae</taxon>
        <taxon>Mycosphaerellales</taxon>
        <taxon>Mycosphaerellaceae</taxon>
        <taxon>Pseudocercospora</taxon>
    </lineage>
</organism>
<gene>
    <name evidence="1" type="ORF">HII31_09527</name>
</gene>
<name>A0A8H6RC30_9PEZI</name>
<dbReference type="InterPro" id="IPR036987">
    <property type="entry name" value="SRA-YDG_sf"/>
</dbReference>
<dbReference type="OrthoDB" id="3244603at2759"/>
<proteinExistence type="predicted"/>
<dbReference type="SUPFAM" id="SSF88697">
    <property type="entry name" value="PUA domain-like"/>
    <property type="match status" value="1"/>
</dbReference>
<dbReference type="Gene3D" id="2.30.280.10">
    <property type="entry name" value="SRA-YDG"/>
    <property type="match status" value="1"/>
</dbReference>
<accession>A0A8H6RC30</accession>
<evidence type="ECO:0008006" key="3">
    <source>
        <dbReference type="Google" id="ProtNLM"/>
    </source>
</evidence>